<dbReference type="EC" id="2.1.2.10" evidence="2 7"/>
<feature type="domain" description="GCVT N-terminal" evidence="9">
    <location>
        <begin position="1"/>
        <end position="263"/>
    </location>
</feature>
<keyword evidence="4 7" id="KW-0808">Transferase</keyword>
<dbReference type="KEGG" id="mdb:OVN18_01760"/>
<reference evidence="11" key="1">
    <citation type="submission" date="2022-11" db="EMBL/GenBank/DDBJ databases">
        <title>Description of Microcella daejonensis nov. sp, isolated from riverside soil.</title>
        <authorList>
            <person name="Molina K.M."/>
            <person name="Kim S.B."/>
        </authorList>
    </citation>
    <scope>NUCLEOTIDE SEQUENCE</scope>
    <source>
        <strain evidence="11">MMS21-STM12</strain>
    </source>
</reference>
<dbReference type="HAMAP" id="MF_00259">
    <property type="entry name" value="GcvT"/>
    <property type="match status" value="1"/>
</dbReference>
<dbReference type="PIRSF" id="PIRSF006487">
    <property type="entry name" value="GcvT"/>
    <property type="match status" value="1"/>
</dbReference>
<dbReference type="NCBIfam" id="NF001567">
    <property type="entry name" value="PRK00389.1"/>
    <property type="match status" value="1"/>
</dbReference>
<dbReference type="Gene3D" id="3.30.70.1400">
    <property type="entry name" value="Aminomethyltransferase beta-barrel domains"/>
    <property type="match status" value="1"/>
</dbReference>
<evidence type="ECO:0000256" key="2">
    <source>
        <dbReference type="ARBA" id="ARBA00012616"/>
    </source>
</evidence>
<evidence type="ECO:0000256" key="3">
    <source>
        <dbReference type="ARBA" id="ARBA00022576"/>
    </source>
</evidence>
<dbReference type="Gene3D" id="3.30.1360.120">
    <property type="entry name" value="Probable tRNA modification gtpase trme, domain 1"/>
    <property type="match status" value="1"/>
</dbReference>
<dbReference type="RefSeq" id="WP_267782858.1">
    <property type="nucleotide sequence ID" value="NZ_CP113089.1"/>
</dbReference>
<dbReference type="InterPro" id="IPR028896">
    <property type="entry name" value="GcvT/YgfZ/DmdA"/>
</dbReference>
<dbReference type="PANTHER" id="PTHR43757:SF2">
    <property type="entry name" value="AMINOMETHYLTRANSFERASE, MITOCHONDRIAL"/>
    <property type="match status" value="1"/>
</dbReference>
<keyword evidence="12" id="KW-1185">Reference proteome</keyword>
<evidence type="ECO:0000256" key="1">
    <source>
        <dbReference type="ARBA" id="ARBA00008609"/>
    </source>
</evidence>
<dbReference type="Gene3D" id="4.10.1250.10">
    <property type="entry name" value="Aminomethyltransferase fragment"/>
    <property type="match status" value="1"/>
</dbReference>
<dbReference type="InterPro" id="IPR022903">
    <property type="entry name" value="GcvT_bac"/>
</dbReference>
<evidence type="ECO:0000259" key="9">
    <source>
        <dbReference type="Pfam" id="PF01571"/>
    </source>
</evidence>
<dbReference type="Pfam" id="PF08669">
    <property type="entry name" value="GCV_T_C"/>
    <property type="match status" value="1"/>
</dbReference>
<dbReference type="PANTHER" id="PTHR43757">
    <property type="entry name" value="AMINOMETHYLTRANSFERASE"/>
    <property type="match status" value="1"/>
</dbReference>
<dbReference type="EMBL" id="CP113089">
    <property type="protein sequence ID" value="WAB82679.1"/>
    <property type="molecule type" value="Genomic_DNA"/>
</dbReference>
<dbReference type="NCBIfam" id="TIGR00528">
    <property type="entry name" value="gcvT"/>
    <property type="match status" value="1"/>
</dbReference>
<dbReference type="SUPFAM" id="SSF101790">
    <property type="entry name" value="Aminomethyltransferase beta-barrel domain"/>
    <property type="match status" value="1"/>
</dbReference>
<dbReference type="InterPro" id="IPR013977">
    <property type="entry name" value="GcvT_C"/>
</dbReference>
<dbReference type="GO" id="GO:0008483">
    <property type="term" value="F:transaminase activity"/>
    <property type="evidence" value="ECO:0007669"/>
    <property type="project" value="UniProtKB-KW"/>
</dbReference>
<evidence type="ECO:0000256" key="5">
    <source>
        <dbReference type="ARBA" id="ARBA00031395"/>
    </source>
</evidence>
<dbReference type="FunFam" id="3.30.70.1400:FF:000001">
    <property type="entry name" value="Aminomethyltransferase"/>
    <property type="match status" value="1"/>
</dbReference>
<name>A0A9E8MNL7_9MICO</name>
<evidence type="ECO:0000313" key="11">
    <source>
        <dbReference type="EMBL" id="WAB82679.1"/>
    </source>
</evidence>
<organism evidence="11 12">
    <name type="scientific">Microcella daejeonensis</name>
    <dbReference type="NCBI Taxonomy" id="2994971"/>
    <lineage>
        <taxon>Bacteria</taxon>
        <taxon>Bacillati</taxon>
        <taxon>Actinomycetota</taxon>
        <taxon>Actinomycetes</taxon>
        <taxon>Micrococcales</taxon>
        <taxon>Microbacteriaceae</taxon>
        <taxon>Microcella</taxon>
    </lineage>
</organism>
<dbReference type="Proteomes" id="UP001164706">
    <property type="component" value="Chromosome"/>
</dbReference>
<comment type="subunit">
    <text evidence="7">The glycine cleavage system is composed of four proteins: P, T, L and H.</text>
</comment>
<feature type="domain" description="Aminomethyltransferase C-terminal" evidence="10">
    <location>
        <begin position="284"/>
        <end position="359"/>
    </location>
</feature>
<dbReference type="GO" id="GO:0004047">
    <property type="term" value="F:aminomethyltransferase activity"/>
    <property type="evidence" value="ECO:0007669"/>
    <property type="project" value="UniProtKB-UniRule"/>
</dbReference>
<dbReference type="SUPFAM" id="SSF103025">
    <property type="entry name" value="Folate-binding domain"/>
    <property type="match status" value="1"/>
</dbReference>
<dbReference type="GO" id="GO:0005829">
    <property type="term" value="C:cytosol"/>
    <property type="evidence" value="ECO:0007669"/>
    <property type="project" value="TreeGrafter"/>
</dbReference>
<evidence type="ECO:0000259" key="10">
    <source>
        <dbReference type="Pfam" id="PF08669"/>
    </source>
</evidence>
<evidence type="ECO:0000256" key="7">
    <source>
        <dbReference type="HAMAP-Rule" id="MF_00259"/>
    </source>
</evidence>
<dbReference type="GO" id="GO:0005960">
    <property type="term" value="C:glycine cleavage complex"/>
    <property type="evidence" value="ECO:0007669"/>
    <property type="project" value="InterPro"/>
</dbReference>
<dbReference type="GO" id="GO:0019464">
    <property type="term" value="P:glycine decarboxylation via glycine cleavage system"/>
    <property type="evidence" value="ECO:0007669"/>
    <property type="project" value="UniProtKB-UniRule"/>
</dbReference>
<keyword evidence="3 7" id="KW-0032">Aminotransferase</keyword>
<dbReference type="AlphaFoldDB" id="A0A9E8MNL7"/>
<dbReference type="InterPro" id="IPR027266">
    <property type="entry name" value="TrmE/GcvT-like"/>
</dbReference>
<evidence type="ECO:0000256" key="4">
    <source>
        <dbReference type="ARBA" id="ARBA00022679"/>
    </source>
</evidence>
<evidence type="ECO:0000313" key="12">
    <source>
        <dbReference type="Proteomes" id="UP001164706"/>
    </source>
</evidence>
<comment type="function">
    <text evidence="7">The glycine cleavage system catalyzes the degradation of glycine.</text>
</comment>
<accession>A0A9E8MNL7</accession>
<evidence type="ECO:0000256" key="6">
    <source>
        <dbReference type="ARBA" id="ARBA00047665"/>
    </source>
</evidence>
<protein>
    <recommendedName>
        <fullName evidence="2 7">Aminomethyltransferase</fullName>
        <ecNumber evidence="2 7">2.1.2.10</ecNumber>
    </recommendedName>
    <alternativeName>
        <fullName evidence="5 7">Glycine cleavage system T protein</fullName>
    </alternativeName>
</protein>
<dbReference type="FunFam" id="2.40.30.110:FF:000003">
    <property type="entry name" value="Aminomethyltransferase"/>
    <property type="match status" value="1"/>
</dbReference>
<dbReference type="InterPro" id="IPR029043">
    <property type="entry name" value="GcvT/YgfZ_C"/>
</dbReference>
<evidence type="ECO:0000256" key="8">
    <source>
        <dbReference type="PIRSR" id="PIRSR006487-1"/>
    </source>
</evidence>
<dbReference type="InterPro" id="IPR006222">
    <property type="entry name" value="GCVT_N"/>
</dbReference>
<dbReference type="InterPro" id="IPR006223">
    <property type="entry name" value="GcvT"/>
</dbReference>
<gene>
    <name evidence="7 11" type="primary">gcvT</name>
    <name evidence="11" type="ORF">OVN18_01760</name>
</gene>
<comment type="similarity">
    <text evidence="1 7">Belongs to the GcvT family.</text>
</comment>
<comment type="catalytic activity">
    <reaction evidence="6 7">
        <text>N(6)-[(R)-S(8)-aminomethyldihydrolipoyl]-L-lysyl-[protein] + (6S)-5,6,7,8-tetrahydrofolate = N(6)-[(R)-dihydrolipoyl]-L-lysyl-[protein] + (6R)-5,10-methylene-5,6,7,8-tetrahydrofolate + NH4(+)</text>
        <dbReference type="Rhea" id="RHEA:16945"/>
        <dbReference type="Rhea" id="RHEA-COMP:10475"/>
        <dbReference type="Rhea" id="RHEA-COMP:10492"/>
        <dbReference type="ChEBI" id="CHEBI:15636"/>
        <dbReference type="ChEBI" id="CHEBI:28938"/>
        <dbReference type="ChEBI" id="CHEBI:57453"/>
        <dbReference type="ChEBI" id="CHEBI:83100"/>
        <dbReference type="ChEBI" id="CHEBI:83143"/>
        <dbReference type="EC" id="2.1.2.10"/>
    </reaction>
</comment>
<dbReference type="Pfam" id="PF01571">
    <property type="entry name" value="GCV_T"/>
    <property type="match status" value="1"/>
</dbReference>
<feature type="binding site" evidence="8">
    <location>
        <position position="197"/>
    </location>
    <ligand>
        <name>substrate</name>
    </ligand>
</feature>
<proteinExistence type="inferred from homology"/>
<dbReference type="Gene3D" id="2.40.30.110">
    <property type="entry name" value="Aminomethyltransferase beta-barrel domains"/>
    <property type="match status" value="1"/>
</dbReference>
<sequence>MHAEHVALGASFTDFAGWQMPVRYSSDLAEHHAVRRQAGLFDISHMAEIAVTGPGAAAFLDHALAGRLSALAVGRAKYSLVLAESGGVIDDLIVYRRGDDDYLVVANAANRDAVVAALTERAAGHDVALDDQTDRIALIALQGPASAAILAETPGLEIEALESLRYYAYSDGAFAWGDARTAVMVARTGYTGEDGVELYLPTEHAAALWRALLAAGQPHGLVPAGLAARDTLRLEAGMPLYGHELGLGIQPVQAGLGRVVVTAKDDFVGKAAIERGPAADAPVLVGLAAEGRRAARAGYPVMHGEQVVGEVTSGALSPTLGHPVAMALVHPDHAAVGAVLDLDVRGSRIPATVVALPFYRREA</sequence>